<dbReference type="GeneID" id="63709473"/>
<comment type="caution">
    <text evidence="4">The sequence shown here is derived from an EMBL/GenBank/DDBJ whole genome shotgun (WGS) entry which is preliminary data.</text>
</comment>
<keyword evidence="1" id="KW-0862">Zinc</keyword>
<dbReference type="InterPro" id="IPR013087">
    <property type="entry name" value="Znf_C2H2_type"/>
</dbReference>
<dbReference type="RefSeq" id="XP_040649423.1">
    <property type="nucleotide sequence ID" value="XM_040794173.1"/>
</dbReference>
<feature type="domain" description="C2H2-type" evidence="3">
    <location>
        <begin position="125"/>
        <end position="148"/>
    </location>
</feature>
<keyword evidence="5" id="KW-1185">Reference proteome</keyword>
<protein>
    <submittedName>
        <fullName evidence="4">Zinc finger, C2H2</fullName>
    </submittedName>
</protein>
<dbReference type="SMART" id="SM00355">
    <property type="entry name" value="ZnF_C2H2"/>
    <property type="match status" value="2"/>
</dbReference>
<keyword evidence="1" id="KW-0863">Zinc-finger</keyword>
<evidence type="ECO:0000259" key="3">
    <source>
        <dbReference type="PROSITE" id="PS50157"/>
    </source>
</evidence>
<evidence type="ECO:0000313" key="4">
    <source>
        <dbReference type="EMBL" id="KXG50887.1"/>
    </source>
</evidence>
<dbReference type="PROSITE" id="PS00028">
    <property type="entry name" value="ZINC_FINGER_C2H2_1"/>
    <property type="match status" value="1"/>
</dbReference>
<name>A0A135LPJ6_PENPA</name>
<dbReference type="EMBL" id="LHQR01000044">
    <property type="protein sequence ID" value="KXG50887.1"/>
    <property type="molecule type" value="Genomic_DNA"/>
</dbReference>
<feature type="compositionally biased region" description="Polar residues" evidence="2">
    <location>
        <begin position="1"/>
        <end position="10"/>
    </location>
</feature>
<proteinExistence type="predicted"/>
<accession>A0A135LPJ6</accession>
<gene>
    <name evidence="4" type="ORF">PGRI_064590</name>
</gene>
<sequence>MVTSTLSSLTPMERWQASPPEDEAVPELAIQNAIASGSIELDDSIDPFQLDRSTMDFFNFDESSSHLASSVSSIGSRVSETSDSASSAWSHHSSADTGLPFSLPLKQTKPKRIRGRQQAAADYNYQCTFCTQTFKKKHDWARHEKSVHLTLDSWICTPNLNDVQQAFAVQISECLFCDVAFPTLAHWEEHEFQICADKPAQQRSFSRKDYLWQHLRKFHGCTKAPVADLEAWRGSGANVQSRCGFCGCSLSTWSARAEHLAGHFKKGSRMNQWEGDWGLDASILSALRNAIPPSQRVMVNMSA</sequence>
<dbReference type="Gene3D" id="3.30.160.60">
    <property type="entry name" value="Classic Zinc Finger"/>
    <property type="match status" value="1"/>
</dbReference>
<organism evidence="4 5">
    <name type="scientific">Penicillium patulum</name>
    <name type="common">Penicillium griseofulvum</name>
    <dbReference type="NCBI Taxonomy" id="5078"/>
    <lineage>
        <taxon>Eukaryota</taxon>
        <taxon>Fungi</taxon>
        <taxon>Dikarya</taxon>
        <taxon>Ascomycota</taxon>
        <taxon>Pezizomycotina</taxon>
        <taxon>Eurotiomycetes</taxon>
        <taxon>Eurotiomycetidae</taxon>
        <taxon>Eurotiales</taxon>
        <taxon>Aspergillaceae</taxon>
        <taxon>Penicillium</taxon>
    </lineage>
</organism>
<dbReference type="OMA" id="DYNYQCT"/>
<evidence type="ECO:0000256" key="2">
    <source>
        <dbReference type="SAM" id="MobiDB-lite"/>
    </source>
</evidence>
<evidence type="ECO:0000256" key="1">
    <source>
        <dbReference type="PROSITE-ProRule" id="PRU00042"/>
    </source>
</evidence>
<dbReference type="GO" id="GO:0008270">
    <property type="term" value="F:zinc ion binding"/>
    <property type="evidence" value="ECO:0007669"/>
    <property type="project" value="UniProtKB-KW"/>
</dbReference>
<dbReference type="Proteomes" id="UP000070168">
    <property type="component" value="Unassembled WGS sequence"/>
</dbReference>
<dbReference type="PROSITE" id="PS50157">
    <property type="entry name" value="ZINC_FINGER_C2H2_2"/>
    <property type="match status" value="1"/>
</dbReference>
<evidence type="ECO:0000313" key="5">
    <source>
        <dbReference type="Proteomes" id="UP000070168"/>
    </source>
</evidence>
<reference evidence="4 5" key="1">
    <citation type="journal article" date="2016" name="BMC Genomics">
        <title>Genome sequencing and secondary metabolism of the postharvest pathogen Penicillium griseofulvum.</title>
        <authorList>
            <person name="Banani H."/>
            <person name="Marcet-Houben M."/>
            <person name="Ballester A.R."/>
            <person name="Abbruscato P."/>
            <person name="Gonzalez-Candelas L."/>
            <person name="Gabaldon T."/>
            <person name="Spadaro D."/>
        </authorList>
    </citation>
    <scope>NUCLEOTIDE SEQUENCE [LARGE SCALE GENOMIC DNA]</scope>
    <source>
        <strain evidence="4 5">PG3</strain>
    </source>
</reference>
<dbReference type="AlphaFoldDB" id="A0A135LPJ6"/>
<keyword evidence="1" id="KW-0479">Metal-binding</keyword>
<dbReference type="OrthoDB" id="10056939at2759"/>
<feature type="region of interest" description="Disordered" evidence="2">
    <location>
        <begin position="1"/>
        <end position="23"/>
    </location>
</feature>